<evidence type="ECO:0000313" key="2">
    <source>
        <dbReference type="Proteomes" id="UP000789405"/>
    </source>
</evidence>
<gene>
    <name evidence="1" type="ORF">DERYTH_LOCUS20104</name>
</gene>
<protein>
    <submittedName>
        <fullName evidence="1">24152_t:CDS:1</fullName>
    </submittedName>
</protein>
<proteinExistence type="predicted"/>
<comment type="caution">
    <text evidence="1">The sequence shown here is derived from an EMBL/GenBank/DDBJ whole genome shotgun (WGS) entry which is preliminary data.</text>
</comment>
<reference evidence="1" key="1">
    <citation type="submission" date="2021-06" db="EMBL/GenBank/DDBJ databases">
        <authorList>
            <person name="Kallberg Y."/>
            <person name="Tangrot J."/>
            <person name="Rosling A."/>
        </authorList>
    </citation>
    <scope>NUCLEOTIDE SEQUENCE</scope>
    <source>
        <strain evidence="1">MA453B</strain>
    </source>
</reference>
<sequence length="44" mass="5070">NMINEKDLLNINTTEEVFSRDKIPQDGDIDIIQIPQNSDIDIIQ</sequence>
<evidence type="ECO:0000313" key="1">
    <source>
        <dbReference type="EMBL" id="CAG8784465.1"/>
    </source>
</evidence>
<dbReference type="AlphaFoldDB" id="A0A9N9JIP0"/>
<feature type="non-terminal residue" evidence="1">
    <location>
        <position position="1"/>
    </location>
</feature>
<accession>A0A9N9JIP0</accession>
<keyword evidence="2" id="KW-1185">Reference proteome</keyword>
<dbReference type="Proteomes" id="UP000789405">
    <property type="component" value="Unassembled WGS sequence"/>
</dbReference>
<name>A0A9N9JIP0_9GLOM</name>
<organism evidence="1 2">
    <name type="scientific">Dentiscutata erythropus</name>
    <dbReference type="NCBI Taxonomy" id="1348616"/>
    <lineage>
        <taxon>Eukaryota</taxon>
        <taxon>Fungi</taxon>
        <taxon>Fungi incertae sedis</taxon>
        <taxon>Mucoromycota</taxon>
        <taxon>Glomeromycotina</taxon>
        <taxon>Glomeromycetes</taxon>
        <taxon>Diversisporales</taxon>
        <taxon>Gigasporaceae</taxon>
        <taxon>Dentiscutata</taxon>
    </lineage>
</organism>
<dbReference type="EMBL" id="CAJVPY010023099">
    <property type="protein sequence ID" value="CAG8784465.1"/>
    <property type="molecule type" value="Genomic_DNA"/>
</dbReference>
<feature type="non-terminal residue" evidence="1">
    <location>
        <position position="44"/>
    </location>
</feature>